<dbReference type="EMBL" id="CP120992">
    <property type="protein sequence ID" value="WLQ42179.1"/>
    <property type="molecule type" value="Genomic_DNA"/>
</dbReference>
<evidence type="ECO:0000313" key="2">
    <source>
        <dbReference type="Proteomes" id="UP001229952"/>
    </source>
</evidence>
<evidence type="ECO:0000313" key="1">
    <source>
        <dbReference type="EMBL" id="WLQ42179.1"/>
    </source>
</evidence>
<dbReference type="Proteomes" id="UP001229952">
    <property type="component" value="Chromosome"/>
</dbReference>
<name>A0ABY9I7B9_9ACTN</name>
<proteinExistence type="predicted"/>
<protein>
    <submittedName>
        <fullName evidence="1">Uncharacterized protein</fullName>
    </submittedName>
</protein>
<reference evidence="1 2" key="1">
    <citation type="submission" date="2023-03" db="EMBL/GenBank/DDBJ databases">
        <title>Isolation and description of six Streptomyces strains from soil environments, able to metabolize different microbial glucans.</title>
        <authorList>
            <person name="Widen T."/>
            <person name="Larsbrink J."/>
        </authorList>
    </citation>
    <scope>NUCLEOTIDE SEQUENCE [LARGE SCALE GENOMIC DNA]</scope>
    <source>
        <strain evidence="1 2">Mut2</strain>
    </source>
</reference>
<keyword evidence="2" id="KW-1185">Reference proteome</keyword>
<organism evidence="1 2">
    <name type="scientific">Streptomyces laculatispora</name>
    <dbReference type="NCBI Taxonomy" id="887464"/>
    <lineage>
        <taxon>Bacteria</taxon>
        <taxon>Bacillati</taxon>
        <taxon>Actinomycetota</taxon>
        <taxon>Actinomycetes</taxon>
        <taxon>Kitasatosporales</taxon>
        <taxon>Streptomycetaceae</taxon>
        <taxon>Streptomyces</taxon>
    </lineage>
</organism>
<dbReference type="RefSeq" id="WP_306089316.1">
    <property type="nucleotide sequence ID" value="NZ_CP120992.1"/>
</dbReference>
<gene>
    <name evidence="1" type="ORF">P8A22_20790</name>
</gene>
<accession>A0ABY9I7B9</accession>
<sequence length="51" mass="5890">MVADFAVDPKKYVIVEVRFHGVKGVLPLTPEADTDDDWTYGIATRERFYEK</sequence>